<dbReference type="InterPro" id="IPR023614">
    <property type="entry name" value="Porin_dom_sf"/>
</dbReference>
<accession>A0A4S2DAT3</accession>
<dbReference type="RefSeq" id="WP_135999280.1">
    <property type="nucleotide sequence ID" value="NZ_SRYX01000017.1"/>
</dbReference>
<organism evidence="1 2">
    <name type="scientific">Bacteroides caecimuris</name>
    <dbReference type="NCBI Taxonomy" id="1796613"/>
    <lineage>
        <taxon>Bacteria</taxon>
        <taxon>Pseudomonadati</taxon>
        <taxon>Bacteroidota</taxon>
        <taxon>Bacteroidia</taxon>
        <taxon>Bacteroidales</taxon>
        <taxon>Bacteroidaceae</taxon>
        <taxon>Bacteroides</taxon>
    </lineage>
</organism>
<dbReference type="EMBL" id="SRYX01000017">
    <property type="protein sequence ID" value="TGY38806.1"/>
    <property type="molecule type" value="Genomic_DNA"/>
</dbReference>
<reference evidence="1 2" key="1">
    <citation type="submission" date="2019-04" db="EMBL/GenBank/DDBJ databases">
        <title>Microbes associate with the intestines of laboratory mice.</title>
        <authorList>
            <person name="Navarre W."/>
            <person name="Wong E."/>
            <person name="Huang K."/>
            <person name="Tropini C."/>
            <person name="Ng K."/>
            <person name="Yu B."/>
        </authorList>
    </citation>
    <scope>NUCLEOTIDE SEQUENCE [LARGE SCALE GENOMIC DNA]</scope>
    <source>
        <strain evidence="1 2">NM63_1-25</strain>
    </source>
</reference>
<dbReference type="Gene3D" id="2.40.160.10">
    <property type="entry name" value="Porin"/>
    <property type="match status" value="1"/>
</dbReference>
<dbReference type="Proteomes" id="UP000309566">
    <property type="component" value="Unassembled WGS sequence"/>
</dbReference>
<proteinExistence type="predicted"/>
<evidence type="ECO:0000313" key="1">
    <source>
        <dbReference type="EMBL" id="TGY38806.1"/>
    </source>
</evidence>
<evidence type="ECO:0008006" key="3">
    <source>
        <dbReference type="Google" id="ProtNLM"/>
    </source>
</evidence>
<dbReference type="AlphaFoldDB" id="A0A4S2DAT3"/>
<evidence type="ECO:0000313" key="2">
    <source>
        <dbReference type="Proteomes" id="UP000309566"/>
    </source>
</evidence>
<gene>
    <name evidence="1" type="ORF">E5353_06250</name>
</gene>
<protein>
    <recommendedName>
        <fullName evidence="3">Porin</fullName>
    </recommendedName>
</protein>
<dbReference type="SUPFAM" id="SSF56935">
    <property type="entry name" value="Porins"/>
    <property type="match status" value="1"/>
</dbReference>
<sequence length="324" mass="36095">MKFIMAGLLASIGIATQAQDTKTEEPKGKAIVQVFGNFHTGLGAENDDRGFELERSYLGYEYKLGNGLSVKGVMDIGKSSDVSDYQRIAYIKNAMVSWETGNLTLNGGLISTTQFNFQEKFWGYRYIMKSFQDEYKFGSSADLGISAAYRFADWISADAIIVNGEGYKKIQKNEGLNYGLGVTLTPVKGFQIRLYGGLNECGEEGKRDTGNLAAFAGYKHEKFTIGAEYNYMMNASYNEDADQSGYSIFVSVNLPKEISLYVRFDDLYSKNDWNKVKDESAAILGIQFKLGEYVKIAPDFRMAMPKADGVKNSYSACINCYFGF</sequence>
<name>A0A4S2DAT3_9BACE</name>
<comment type="caution">
    <text evidence="1">The sequence shown here is derived from an EMBL/GenBank/DDBJ whole genome shotgun (WGS) entry which is preliminary data.</text>
</comment>